<feature type="compositionally biased region" description="Acidic residues" evidence="1">
    <location>
        <begin position="670"/>
        <end position="679"/>
    </location>
</feature>
<keyword evidence="3" id="KW-1185">Reference proteome</keyword>
<gene>
    <name evidence="2" type="ORF">G7Y89_g3640</name>
</gene>
<accession>A0A8H4W507</accession>
<reference evidence="2 3" key="1">
    <citation type="submission" date="2020-03" db="EMBL/GenBank/DDBJ databases">
        <title>Draft Genome Sequence of Cudoniella acicularis.</title>
        <authorList>
            <person name="Buettner E."/>
            <person name="Kellner H."/>
        </authorList>
    </citation>
    <scope>NUCLEOTIDE SEQUENCE [LARGE SCALE GENOMIC DNA]</scope>
    <source>
        <strain evidence="2 3">DSM 108380</strain>
    </source>
</reference>
<feature type="region of interest" description="Disordered" evidence="1">
    <location>
        <begin position="1"/>
        <end position="29"/>
    </location>
</feature>
<organism evidence="2 3">
    <name type="scientific">Cudoniella acicularis</name>
    <dbReference type="NCBI Taxonomy" id="354080"/>
    <lineage>
        <taxon>Eukaryota</taxon>
        <taxon>Fungi</taxon>
        <taxon>Dikarya</taxon>
        <taxon>Ascomycota</taxon>
        <taxon>Pezizomycotina</taxon>
        <taxon>Leotiomycetes</taxon>
        <taxon>Helotiales</taxon>
        <taxon>Tricladiaceae</taxon>
        <taxon>Cudoniella</taxon>
    </lineage>
</organism>
<feature type="region of interest" description="Disordered" evidence="1">
    <location>
        <begin position="50"/>
        <end position="149"/>
    </location>
</feature>
<feature type="compositionally biased region" description="Basic and acidic residues" evidence="1">
    <location>
        <begin position="279"/>
        <end position="289"/>
    </location>
</feature>
<feature type="compositionally biased region" description="Polar residues" evidence="1">
    <location>
        <begin position="294"/>
        <end position="324"/>
    </location>
</feature>
<dbReference type="OrthoDB" id="5288142at2759"/>
<proteinExistence type="predicted"/>
<feature type="region of interest" description="Disordered" evidence="1">
    <location>
        <begin position="882"/>
        <end position="916"/>
    </location>
</feature>
<feature type="region of interest" description="Disordered" evidence="1">
    <location>
        <begin position="573"/>
        <end position="690"/>
    </location>
</feature>
<sequence length="1093" mass="119630">MAYGPLQQRDSEVDSATSASPSLHPLASPVFAPPLSASLGLFLDDFNTSQDERDEITSPSSSGLVQMVQSITSKSTKTSGSYDLLENDDFADDAPASPRSPAVFVEKHKGSSPSETTVPQLPLYIPRPSRRRSPATAADKRFSPTIPSEPIVRTASGRRAALRHPTPDLQVLTGAYTGNIEHLERTAERLSMTSSIDNAIKELHDEQKRSESRRPSLINGAEMAGISRKVSNASSIVEVNSAARAGGYSPAGFMMSPKGSFTNASTRLRSASKSSRFGSRPEPELEGRPLDSFVNMTSTMGTTSPVMSPSASIAEQDESSSTLTKPVVDQIDAEGGQQQFSGDDRPTTSASTNTYDNGQMFEGFDGVHTEPVQKPQERVTFAEEVNIPDDSDIGHRRVLSSGNRLSMPRPQSYADPNTGQQMVYYPAPVPMMLNLPQKLSKAPSSMAKNKRRSQVLSAIPAANRQSAIWLPDVLEDEPGLAEDEYVQEQEYVPQHQRTTMGGRRNTQDLQHLPPQLRASAFFDLPAPAQTVELKEQSAVATLDSILDASAHAPVSAFTDHLIAGHLGAEVYGRPNLRHNRSNTQLLDPQGHKKRTSSFNLLRGRRNSSSDLPDTDKERRRASTMSGIEDGGQVRMPLDDDMDDATQDTTPLNRSDAGGLHSRLPSGDFDVTVEDEEGSDDGQRDDEVYHGPPTTLLAELQLRKQQQKQRTRPTATAYPNGMHSTLLQLDAVAQVEQKSRKQKRVNLAWESPAVQEPDDGAGSDEDIPLAVLYAQKAADVNRPLGLLERREMEDNEPLSKRRERLGGRPALAPRAATMMNLAPPDPEEEEGETLAQRIRRLKEKGGTATGLPSARPVSGDFASEMMSQFGGDLLDKAKVDVNGKGKEVSEPAPEEEETLGQRRKRLQAEREARAREVGPVDEMRPQYNQKHSMADILQAHPVANGTAPLAQQKPVGGLLGMHEKQKERRSSTMLNLDYHTPPQPQRNLSGGFKSGLYNDGQGGIVPQQLPQQNYGNMYGYNAPFPQPSLGFNGFNQPIMPFPNTYAMNYTANAMQMGYMPNLQPNPMLQMGAGVQPLNQGQIDMVERWRQSVMQ</sequence>
<feature type="compositionally biased region" description="Polar residues" evidence="1">
    <location>
        <begin position="263"/>
        <end position="277"/>
    </location>
</feature>
<name>A0A8H4W507_9HELO</name>
<feature type="compositionally biased region" description="Polar residues" evidence="1">
    <location>
        <begin position="336"/>
        <end position="357"/>
    </location>
</feature>
<evidence type="ECO:0000256" key="1">
    <source>
        <dbReference type="SAM" id="MobiDB-lite"/>
    </source>
</evidence>
<evidence type="ECO:0000313" key="3">
    <source>
        <dbReference type="Proteomes" id="UP000566819"/>
    </source>
</evidence>
<feature type="compositionally biased region" description="Polar residues" evidence="1">
    <location>
        <begin position="57"/>
        <end position="71"/>
    </location>
</feature>
<comment type="caution">
    <text evidence="2">The sequence shown here is derived from an EMBL/GenBank/DDBJ whole genome shotgun (WGS) entry which is preliminary data.</text>
</comment>
<feature type="region of interest" description="Disordered" evidence="1">
    <location>
        <begin position="263"/>
        <end position="364"/>
    </location>
</feature>
<evidence type="ECO:0000313" key="2">
    <source>
        <dbReference type="EMBL" id="KAF4634468.1"/>
    </source>
</evidence>
<feature type="compositionally biased region" description="Low complexity" evidence="1">
    <location>
        <begin position="93"/>
        <end position="102"/>
    </location>
</feature>
<feature type="compositionally biased region" description="Low complexity" evidence="1">
    <location>
        <begin position="15"/>
        <end position="29"/>
    </location>
</feature>
<dbReference type="AlphaFoldDB" id="A0A8H4W507"/>
<feature type="region of interest" description="Disordered" evidence="1">
    <location>
        <begin position="790"/>
        <end position="809"/>
    </location>
</feature>
<protein>
    <submittedName>
        <fullName evidence="2">Uncharacterized protein</fullName>
    </submittedName>
</protein>
<feature type="compositionally biased region" description="Basic and acidic residues" evidence="1">
    <location>
        <begin position="905"/>
        <end position="916"/>
    </location>
</feature>
<dbReference type="Proteomes" id="UP000566819">
    <property type="component" value="Unassembled WGS sequence"/>
</dbReference>
<feature type="compositionally biased region" description="Basic and acidic residues" evidence="1">
    <location>
        <begin position="790"/>
        <end position="805"/>
    </location>
</feature>
<dbReference type="EMBL" id="JAAMPI010000183">
    <property type="protein sequence ID" value="KAF4634468.1"/>
    <property type="molecule type" value="Genomic_DNA"/>
</dbReference>